<feature type="compositionally biased region" description="Low complexity" evidence="1">
    <location>
        <begin position="55"/>
        <end position="64"/>
    </location>
</feature>
<reference evidence="3" key="1">
    <citation type="submission" date="2016-07" db="EMBL/GenBank/DDBJ databases">
        <title>Sequence Frankia sp. strain CcI1.17.</title>
        <authorList>
            <person name="Ghodhbane-Gtari F."/>
            <person name="Swanson E."/>
            <person name="Gueddou A."/>
            <person name="Morris K."/>
            <person name="Hezbri K."/>
            <person name="Ktari A."/>
            <person name="Nouioui I."/>
            <person name="Abebe-Akele F."/>
            <person name="Simpson S."/>
            <person name="Thomas K."/>
            <person name="Gtari M."/>
            <person name="Tisa L.S."/>
            <person name="Hurst S."/>
        </authorList>
    </citation>
    <scope>NUCLEOTIDE SEQUENCE [LARGE SCALE GENOMIC DNA]</scope>
    <source>
        <strain evidence="3">Cc1.17</strain>
    </source>
</reference>
<dbReference type="CDD" id="cd03801">
    <property type="entry name" value="GT4_PimA-like"/>
    <property type="match status" value="1"/>
</dbReference>
<dbReference type="EMBL" id="MBLM01000002">
    <property type="protein sequence ID" value="OHV46268.1"/>
    <property type="molecule type" value="Genomic_DNA"/>
</dbReference>
<keyword evidence="3" id="KW-1185">Reference proteome</keyword>
<comment type="caution">
    <text evidence="2">The sequence shown here is derived from an EMBL/GenBank/DDBJ whole genome shotgun (WGS) entry which is preliminary data.</text>
</comment>
<evidence type="ECO:0000313" key="2">
    <source>
        <dbReference type="EMBL" id="OHV46268.1"/>
    </source>
</evidence>
<sequence>MLLLHTTEPPPDAARRLTAIAASLRAGGAEVIQLTTGGRDGQHARTGHVEQTGHTAQAQPAGPPAAATTAARLLRRAGRPGADLMSRARTAWTSAAGARVLGPLDSVVAGQVDLAPAGAAAARLTGAGRVPVLFHGVDMWTMRPHLRLLLRHDPLLYPVTSSSFSAGALSPVRMGAIIPPGLEHRWRETLLAEAARRRPLPPMPTVLSVFPLGDWESKGLTTLVDALDSAAAVLGPVRLVIAGAGPAPGALHSIVAARKHTALSEDPGDAALARLYATADLFALCTRTRTRPPVSGEAHPTALLEAQLAGCAVIGPAQGGSPDAYQRGATGWTPSDESVPALAHILEDLLADRARLARAGRLASDWARSVTDPDDHIRAVFAALLGRQPQPRTDSEAAGQELTGPPAPRSPESPAPHGSRGPAEEAPAGRS</sequence>
<dbReference type="PANTHER" id="PTHR45947:SF3">
    <property type="entry name" value="SULFOQUINOVOSYL TRANSFERASE SQD2"/>
    <property type="match status" value="1"/>
</dbReference>
<feature type="region of interest" description="Disordered" evidence="1">
    <location>
        <begin position="385"/>
        <end position="431"/>
    </location>
</feature>
<dbReference type="Proteomes" id="UP000179627">
    <property type="component" value="Unassembled WGS sequence"/>
</dbReference>
<dbReference type="GO" id="GO:0016758">
    <property type="term" value="F:hexosyltransferase activity"/>
    <property type="evidence" value="ECO:0007669"/>
    <property type="project" value="TreeGrafter"/>
</dbReference>
<dbReference type="Gene3D" id="3.40.50.2000">
    <property type="entry name" value="Glycogen Phosphorylase B"/>
    <property type="match status" value="2"/>
</dbReference>
<dbReference type="AlphaFoldDB" id="A0A1S1RHL4"/>
<organism evidence="2 3">
    <name type="scientific">Parafrankia colletiae</name>
    <dbReference type="NCBI Taxonomy" id="573497"/>
    <lineage>
        <taxon>Bacteria</taxon>
        <taxon>Bacillati</taxon>
        <taxon>Actinomycetota</taxon>
        <taxon>Actinomycetes</taxon>
        <taxon>Frankiales</taxon>
        <taxon>Frankiaceae</taxon>
        <taxon>Parafrankia</taxon>
    </lineage>
</organism>
<dbReference type="OrthoDB" id="9802525at2"/>
<dbReference type="SUPFAM" id="SSF53756">
    <property type="entry name" value="UDP-Glycosyltransferase/glycogen phosphorylase"/>
    <property type="match status" value="1"/>
</dbReference>
<feature type="region of interest" description="Disordered" evidence="1">
    <location>
        <begin position="38"/>
        <end position="64"/>
    </location>
</feature>
<evidence type="ECO:0000313" key="3">
    <source>
        <dbReference type="Proteomes" id="UP000179627"/>
    </source>
</evidence>
<evidence type="ECO:0000256" key="1">
    <source>
        <dbReference type="SAM" id="MobiDB-lite"/>
    </source>
</evidence>
<protein>
    <submittedName>
        <fullName evidence="2">Glycosyl transferase family 1</fullName>
    </submittedName>
</protein>
<proteinExistence type="predicted"/>
<dbReference type="RefSeq" id="WP_071081818.1">
    <property type="nucleotide sequence ID" value="NZ_MBLM01000002.1"/>
</dbReference>
<dbReference type="PANTHER" id="PTHR45947">
    <property type="entry name" value="SULFOQUINOVOSYL TRANSFERASE SQD2"/>
    <property type="match status" value="1"/>
</dbReference>
<dbReference type="Pfam" id="PF13692">
    <property type="entry name" value="Glyco_trans_1_4"/>
    <property type="match status" value="1"/>
</dbReference>
<feature type="compositionally biased region" description="Pro residues" evidence="1">
    <location>
        <begin position="405"/>
        <end position="414"/>
    </location>
</feature>
<gene>
    <name evidence="2" type="ORF">CC117_01050</name>
</gene>
<keyword evidence="2" id="KW-0808">Transferase</keyword>
<accession>A0A1S1RHL4</accession>
<name>A0A1S1RHL4_9ACTN</name>
<dbReference type="InterPro" id="IPR050194">
    <property type="entry name" value="Glycosyltransferase_grp1"/>
</dbReference>